<protein>
    <submittedName>
        <fullName evidence="2">Neuropeptide</fullName>
    </submittedName>
</protein>
<dbReference type="AlphaFoldDB" id="A0A2U9PG09"/>
<dbReference type="OrthoDB" id="8178425at2759"/>
<reference evidence="2" key="1">
    <citation type="submission" date="2017-11" db="EMBL/GenBank/DDBJ databases">
        <title>Characterization and expression profiling of neuropeptides and their receptors in the Asian Citrus Psyllid, Diaphorina citri.</title>
        <authorList>
            <person name="Wang Z."/>
            <person name="Zeng X."/>
        </authorList>
    </citation>
    <scope>NUCLEOTIDE SEQUENCE</scope>
</reference>
<sequence length="82" mass="9212">MVKANIILFILGAHFLCSCIVSSSAYINPDGNGKFVEPQYDNQALTKWLLELVQQRSEVHKRNSEIINSILGLPKLNEAGRR</sequence>
<proteinExistence type="evidence at transcript level"/>
<keyword evidence="2" id="KW-0527">Neuropeptide</keyword>
<organism evidence="2">
    <name type="scientific">Diaphorina citri</name>
    <name type="common">Asian citrus psyllid</name>
    <dbReference type="NCBI Taxonomy" id="121845"/>
    <lineage>
        <taxon>Eukaryota</taxon>
        <taxon>Metazoa</taxon>
        <taxon>Ecdysozoa</taxon>
        <taxon>Arthropoda</taxon>
        <taxon>Hexapoda</taxon>
        <taxon>Insecta</taxon>
        <taxon>Pterygota</taxon>
        <taxon>Neoptera</taxon>
        <taxon>Paraneoptera</taxon>
        <taxon>Hemiptera</taxon>
        <taxon>Sternorrhyncha</taxon>
        <taxon>Psylloidea</taxon>
        <taxon>Psyllidae</taxon>
        <taxon>Diaphorininae</taxon>
        <taxon>Diaphorina</taxon>
    </lineage>
</organism>
<dbReference type="EMBL" id="MG550183">
    <property type="protein sequence ID" value="AWT50617.1"/>
    <property type="molecule type" value="mRNA"/>
</dbReference>
<accession>A0A2U9PG09</accession>
<name>A0A2U9PG09_DIACI</name>
<dbReference type="GO" id="GO:0007218">
    <property type="term" value="P:neuropeptide signaling pathway"/>
    <property type="evidence" value="ECO:0007669"/>
    <property type="project" value="UniProtKB-KW"/>
</dbReference>
<evidence type="ECO:0000313" key="2">
    <source>
        <dbReference type="EMBL" id="AWT50617.1"/>
    </source>
</evidence>
<evidence type="ECO:0000256" key="1">
    <source>
        <dbReference type="SAM" id="SignalP"/>
    </source>
</evidence>
<feature type="chain" id="PRO_5016155419" evidence="1">
    <location>
        <begin position="26"/>
        <end position="82"/>
    </location>
</feature>
<feature type="signal peptide" evidence="1">
    <location>
        <begin position="1"/>
        <end position="25"/>
    </location>
</feature>
<dbReference type="PROSITE" id="PS51257">
    <property type="entry name" value="PROKAR_LIPOPROTEIN"/>
    <property type="match status" value="1"/>
</dbReference>
<keyword evidence="1" id="KW-0732">Signal</keyword>